<evidence type="ECO:0000259" key="12">
    <source>
        <dbReference type="Pfam" id="PF07715"/>
    </source>
</evidence>
<name>A0ABW1S4E7_9PROT</name>
<keyword evidence="6 8" id="KW-0472">Membrane</keyword>
<dbReference type="PROSITE" id="PS52016">
    <property type="entry name" value="TONB_DEPENDENT_REC_3"/>
    <property type="match status" value="1"/>
</dbReference>
<dbReference type="CDD" id="cd01347">
    <property type="entry name" value="ligand_gated_channel"/>
    <property type="match status" value="1"/>
</dbReference>
<evidence type="ECO:0000313" key="14">
    <source>
        <dbReference type="Proteomes" id="UP001596303"/>
    </source>
</evidence>
<keyword evidence="5 9" id="KW-0798">TonB box</keyword>
<dbReference type="Pfam" id="PF07715">
    <property type="entry name" value="Plug"/>
    <property type="match status" value="1"/>
</dbReference>
<comment type="similarity">
    <text evidence="8 9">Belongs to the TonB-dependent receptor family.</text>
</comment>
<feature type="chain" id="PRO_5047068631" evidence="10">
    <location>
        <begin position="25"/>
        <end position="878"/>
    </location>
</feature>
<evidence type="ECO:0000256" key="5">
    <source>
        <dbReference type="ARBA" id="ARBA00023077"/>
    </source>
</evidence>
<keyword evidence="10" id="KW-0732">Signal</keyword>
<dbReference type="InterPro" id="IPR039426">
    <property type="entry name" value="TonB-dep_rcpt-like"/>
</dbReference>
<protein>
    <submittedName>
        <fullName evidence="13">TonB-dependent receptor</fullName>
    </submittedName>
</protein>
<dbReference type="InterPro" id="IPR010104">
    <property type="entry name" value="TonB_rcpt_bac"/>
</dbReference>
<dbReference type="RefSeq" id="WP_377373881.1">
    <property type="nucleotide sequence ID" value="NZ_JBHSSW010000001.1"/>
</dbReference>
<dbReference type="PANTHER" id="PTHR40980">
    <property type="entry name" value="PLUG DOMAIN-CONTAINING PROTEIN"/>
    <property type="match status" value="1"/>
</dbReference>
<sequence>MKLKSYILASSAILLATSPVFAQAAEQTDEEIKLETVTVQGSLLSRQRGIADKRDALSVIDALGIDELGQLPDKNIGESLNRLAGVSMLVEKGEGRYVQIRGINPSLNNVTINGANMGSPETENGGRNAPLDILSGGVLGAVQVIKAPTADMDAQGIGGTVNVETKSPFDKDDELWGYVTARYGFEEIDPKDQAYGGENPYGIDGTLSGKTADKKLGWLVAGSWSDREYIAPGFYQDDWVSYEADPATGSVGGAAPENVKNNYYVIGRERLNLNGVLEYRPDSNSKYFARAFYAEWNEYQHRNRYEQNFDTDIVFTSANSGTSGENRIATNIRLENADKSIFSFTAGGENVIDAFTLNYEAQANKNEIDEPYSYWEWRSGRDFGPNQFSISGDGVVAITPDAGTPDRQDPSLIDFRRARFQDSHMEEDGFSGKVDLRWDMDDRTWLKTGVKARQTDREWDYSRDRFDGGAQDLNLGSSASFTNGAFTNCIDEGCAPNIFMDVDAMNAFLNDPANAAYFEENASDAFVQDFSSDYSIKETVLAAYAMGVREYGNVELIGGLRVEATDVESTGYVLEDDTAVEIEDGGDYVTWLPSLLANWNVRDDLKIRGSVTRALGRPEYNDVAPNANYSEELGIANLSIGNPDLEPRTSWNYDASIEWYPNEFSMFSAAVFYKDISDDLISLSERYTSQADIQAALNARGLGGAVDTTGVTELNISTTVNGGSSTLKGIELIAQTQFDDYLPDALAGLGVSASATFLDGETEVNGETLPLLNQAEKTYALTFFYQNHGVDASVSYAYNDSFLTDVNLADSDLDLYQGSFGRWDAKVSYELREDLKLFIEGVNLNDEPTSEFQGGSDSRVTEFEYVGRSVYLGFSFGF</sequence>
<evidence type="ECO:0000256" key="7">
    <source>
        <dbReference type="ARBA" id="ARBA00023237"/>
    </source>
</evidence>
<dbReference type="PANTHER" id="PTHR40980:SF4">
    <property type="entry name" value="TONB-DEPENDENT RECEPTOR-LIKE BETA-BARREL DOMAIN-CONTAINING PROTEIN"/>
    <property type="match status" value="1"/>
</dbReference>
<evidence type="ECO:0000256" key="1">
    <source>
        <dbReference type="ARBA" id="ARBA00004571"/>
    </source>
</evidence>
<evidence type="ECO:0000259" key="11">
    <source>
        <dbReference type="Pfam" id="PF00593"/>
    </source>
</evidence>
<dbReference type="Gene3D" id="2.40.170.20">
    <property type="entry name" value="TonB-dependent receptor, beta-barrel domain"/>
    <property type="match status" value="1"/>
</dbReference>
<keyword evidence="2 8" id="KW-0813">Transport</keyword>
<keyword evidence="7 8" id="KW-0998">Cell outer membrane</keyword>
<evidence type="ECO:0000256" key="9">
    <source>
        <dbReference type="RuleBase" id="RU003357"/>
    </source>
</evidence>
<accession>A0ABW1S4E7</accession>
<dbReference type="InterPro" id="IPR012910">
    <property type="entry name" value="Plug_dom"/>
</dbReference>
<comment type="subcellular location">
    <subcellularLocation>
        <location evidence="1 8">Cell outer membrane</location>
        <topology evidence="1 8">Multi-pass membrane protein</topology>
    </subcellularLocation>
</comment>
<dbReference type="EMBL" id="JBHSSW010000001">
    <property type="protein sequence ID" value="MFC6196470.1"/>
    <property type="molecule type" value="Genomic_DNA"/>
</dbReference>
<keyword evidence="4 8" id="KW-0812">Transmembrane</keyword>
<comment type="caution">
    <text evidence="13">The sequence shown here is derived from an EMBL/GenBank/DDBJ whole genome shotgun (WGS) entry which is preliminary data.</text>
</comment>
<dbReference type="SUPFAM" id="SSF56935">
    <property type="entry name" value="Porins"/>
    <property type="match status" value="1"/>
</dbReference>
<evidence type="ECO:0000256" key="8">
    <source>
        <dbReference type="PROSITE-ProRule" id="PRU01360"/>
    </source>
</evidence>
<reference evidence="14" key="1">
    <citation type="journal article" date="2019" name="Int. J. Syst. Evol. Microbiol.">
        <title>The Global Catalogue of Microorganisms (GCM) 10K type strain sequencing project: providing services to taxonomists for standard genome sequencing and annotation.</title>
        <authorList>
            <consortium name="The Broad Institute Genomics Platform"/>
            <consortium name="The Broad Institute Genome Sequencing Center for Infectious Disease"/>
            <person name="Wu L."/>
            <person name="Ma J."/>
        </authorList>
    </citation>
    <scope>NUCLEOTIDE SEQUENCE [LARGE SCALE GENOMIC DNA]</scope>
    <source>
        <strain evidence="14">CGMCC-1.15741</strain>
    </source>
</reference>
<dbReference type="InterPro" id="IPR000531">
    <property type="entry name" value="Beta-barrel_TonB"/>
</dbReference>
<dbReference type="Proteomes" id="UP001596303">
    <property type="component" value="Unassembled WGS sequence"/>
</dbReference>
<proteinExistence type="inferred from homology"/>
<dbReference type="InterPro" id="IPR036942">
    <property type="entry name" value="Beta-barrel_TonB_sf"/>
</dbReference>
<evidence type="ECO:0000256" key="2">
    <source>
        <dbReference type="ARBA" id="ARBA00022448"/>
    </source>
</evidence>
<organism evidence="13 14">
    <name type="scientific">Ponticaulis profundi</name>
    <dbReference type="NCBI Taxonomy" id="2665222"/>
    <lineage>
        <taxon>Bacteria</taxon>
        <taxon>Pseudomonadati</taxon>
        <taxon>Pseudomonadota</taxon>
        <taxon>Alphaproteobacteria</taxon>
        <taxon>Hyphomonadales</taxon>
        <taxon>Hyphomonadaceae</taxon>
        <taxon>Ponticaulis</taxon>
    </lineage>
</organism>
<feature type="signal peptide" evidence="10">
    <location>
        <begin position="1"/>
        <end position="24"/>
    </location>
</feature>
<evidence type="ECO:0000256" key="6">
    <source>
        <dbReference type="ARBA" id="ARBA00023136"/>
    </source>
</evidence>
<evidence type="ECO:0000256" key="3">
    <source>
        <dbReference type="ARBA" id="ARBA00022452"/>
    </source>
</evidence>
<keyword evidence="3 8" id="KW-1134">Transmembrane beta strand</keyword>
<dbReference type="Gene3D" id="2.170.130.10">
    <property type="entry name" value="TonB-dependent receptor, plug domain"/>
    <property type="match status" value="1"/>
</dbReference>
<evidence type="ECO:0000256" key="4">
    <source>
        <dbReference type="ARBA" id="ARBA00022692"/>
    </source>
</evidence>
<evidence type="ECO:0000256" key="10">
    <source>
        <dbReference type="SAM" id="SignalP"/>
    </source>
</evidence>
<gene>
    <name evidence="13" type="ORF">ACFQDM_00180</name>
</gene>
<feature type="domain" description="TonB-dependent receptor plug" evidence="12">
    <location>
        <begin position="53"/>
        <end position="160"/>
    </location>
</feature>
<feature type="domain" description="TonB-dependent receptor-like beta-barrel" evidence="11">
    <location>
        <begin position="363"/>
        <end position="844"/>
    </location>
</feature>
<keyword evidence="14" id="KW-1185">Reference proteome</keyword>
<evidence type="ECO:0000313" key="13">
    <source>
        <dbReference type="EMBL" id="MFC6196470.1"/>
    </source>
</evidence>
<dbReference type="InterPro" id="IPR037066">
    <property type="entry name" value="Plug_dom_sf"/>
</dbReference>
<dbReference type="NCBIfam" id="TIGR01782">
    <property type="entry name" value="TonB-Xanth-Caul"/>
    <property type="match status" value="1"/>
</dbReference>
<dbReference type="Pfam" id="PF00593">
    <property type="entry name" value="TonB_dep_Rec_b-barrel"/>
    <property type="match status" value="1"/>
</dbReference>
<keyword evidence="13" id="KW-0675">Receptor</keyword>